<dbReference type="CDD" id="cd24029">
    <property type="entry name" value="ASKHA_NBD_HSP70_DnaK_HscA_HscC"/>
    <property type="match status" value="1"/>
</dbReference>
<dbReference type="InterPro" id="IPR013126">
    <property type="entry name" value="Hsp_70_fam"/>
</dbReference>
<keyword evidence="3 5" id="KW-0067">ATP-binding</keyword>
<dbReference type="SUPFAM" id="SSF100920">
    <property type="entry name" value="Heat shock protein 70kD (HSP70), peptide-binding domain"/>
    <property type="match status" value="1"/>
</dbReference>
<dbReference type="PROSITE" id="PS00329">
    <property type="entry name" value="HSP70_2"/>
    <property type="match status" value="1"/>
</dbReference>
<sequence>MIVGIDLGTTFSLVSYINATGTPTLCPAQNDNKRFQTPSVVHIGERGCVIGDLVEEILDEEPTLSHCRFAKLSMGKNGDPVYSDHNSQSYSPEAISALILRKLKEDAEAATSELITGAVITVPANFNEAQREATVNAGRLADIAVLGLVEEPLAAATYFGLDTKKGEKLIFVFDIGGGTFDATILSATPEGLYAIATEGADNIGGKNFDEVIMDIVAEQHLGQFRADIRNDAEAMQKLRLFAVKAKLELSDPKNDVISRPLILGGRSMRVTFSRQQFEEAAEPWLEACEEVCERALTNQHLSWDDIDDLVLTGGSSLVPCIERKVREMSGLPATRIRRKQPHASVAFGAALLAEQLYGDKQTAAPPLKQIVTSNELGIRVFDSEKKKIIFHPMIEKNVPVPTSFKQTVYTRKDEQTTVSLEILQRKDPYTPAESLGSFDFGPIQKPEKNYPVQVHMGYDDAGRVTVIAKDGRTGESVEQQFSKGSDSDLSDTYKFMQQIQIKY</sequence>
<evidence type="ECO:0000313" key="7">
    <source>
        <dbReference type="Proteomes" id="UP000247099"/>
    </source>
</evidence>
<dbReference type="PANTHER" id="PTHR19375">
    <property type="entry name" value="HEAT SHOCK PROTEIN 70KDA"/>
    <property type="match status" value="1"/>
</dbReference>
<evidence type="ECO:0000256" key="3">
    <source>
        <dbReference type="ARBA" id="ARBA00022840"/>
    </source>
</evidence>
<evidence type="ECO:0000256" key="2">
    <source>
        <dbReference type="ARBA" id="ARBA00022741"/>
    </source>
</evidence>
<dbReference type="PROSITE" id="PS00297">
    <property type="entry name" value="HSP70_1"/>
    <property type="match status" value="1"/>
</dbReference>
<comment type="caution">
    <text evidence="6">The sequence shown here is derived from an EMBL/GenBank/DDBJ whole genome shotgun (WGS) entry which is preliminary data.</text>
</comment>
<proteinExistence type="inferred from homology"/>
<organism evidence="6 7">
    <name type="scientific">Coraliomargarita sinensis</name>
    <dbReference type="NCBI Taxonomy" id="2174842"/>
    <lineage>
        <taxon>Bacteria</taxon>
        <taxon>Pseudomonadati</taxon>
        <taxon>Verrucomicrobiota</taxon>
        <taxon>Opitutia</taxon>
        <taxon>Puniceicoccales</taxon>
        <taxon>Coraliomargaritaceae</taxon>
        <taxon>Coraliomargarita</taxon>
    </lineage>
</organism>
<evidence type="ECO:0008006" key="8">
    <source>
        <dbReference type="Google" id="ProtNLM"/>
    </source>
</evidence>
<dbReference type="InterPro" id="IPR043129">
    <property type="entry name" value="ATPase_NBD"/>
</dbReference>
<keyword evidence="7" id="KW-1185">Reference proteome</keyword>
<dbReference type="Gene3D" id="3.90.640.10">
    <property type="entry name" value="Actin, Chain A, domain 4"/>
    <property type="match status" value="1"/>
</dbReference>
<evidence type="ECO:0000256" key="4">
    <source>
        <dbReference type="ARBA" id="ARBA00023186"/>
    </source>
</evidence>
<dbReference type="PRINTS" id="PR00301">
    <property type="entry name" value="HEATSHOCK70"/>
</dbReference>
<evidence type="ECO:0000256" key="5">
    <source>
        <dbReference type="RuleBase" id="RU003322"/>
    </source>
</evidence>
<dbReference type="InParanoid" id="A0A317ZF75"/>
<dbReference type="Proteomes" id="UP000247099">
    <property type="component" value="Unassembled WGS sequence"/>
</dbReference>
<dbReference type="AlphaFoldDB" id="A0A317ZF75"/>
<dbReference type="Gene3D" id="2.60.34.10">
    <property type="entry name" value="Substrate Binding Domain Of DNAk, Chain A, domain 1"/>
    <property type="match status" value="1"/>
</dbReference>
<dbReference type="InterPro" id="IPR029047">
    <property type="entry name" value="HSP70_peptide-bd_sf"/>
</dbReference>
<name>A0A317ZF75_9BACT</name>
<dbReference type="GO" id="GO:0140662">
    <property type="term" value="F:ATP-dependent protein folding chaperone"/>
    <property type="evidence" value="ECO:0007669"/>
    <property type="project" value="InterPro"/>
</dbReference>
<dbReference type="RefSeq" id="WP_110131502.1">
    <property type="nucleotide sequence ID" value="NZ_QHJQ01000008.1"/>
</dbReference>
<dbReference type="SUPFAM" id="SSF53067">
    <property type="entry name" value="Actin-like ATPase domain"/>
    <property type="match status" value="2"/>
</dbReference>
<dbReference type="Gene3D" id="3.30.420.40">
    <property type="match status" value="2"/>
</dbReference>
<gene>
    <name evidence="6" type="ORF">DDZ13_10985</name>
</gene>
<dbReference type="FunFam" id="3.90.640.10:FF:000003">
    <property type="entry name" value="Molecular chaperone DnaK"/>
    <property type="match status" value="1"/>
</dbReference>
<keyword evidence="2 5" id="KW-0547">Nucleotide-binding</keyword>
<dbReference type="GO" id="GO:0005524">
    <property type="term" value="F:ATP binding"/>
    <property type="evidence" value="ECO:0007669"/>
    <property type="project" value="UniProtKB-KW"/>
</dbReference>
<evidence type="ECO:0000256" key="1">
    <source>
        <dbReference type="ARBA" id="ARBA00007381"/>
    </source>
</evidence>
<protein>
    <recommendedName>
        <fullName evidence="8">Molecular chaperone DnaK</fullName>
    </recommendedName>
</protein>
<reference evidence="6 7" key="1">
    <citation type="submission" date="2018-05" db="EMBL/GenBank/DDBJ databases">
        <title>Coraliomargarita sinensis sp. nov., isolated from a marine solar saltern.</title>
        <authorList>
            <person name="Zhou L.Y."/>
        </authorList>
    </citation>
    <scope>NUCLEOTIDE SEQUENCE [LARGE SCALE GENOMIC DNA]</scope>
    <source>
        <strain evidence="6 7">WN38</strain>
    </source>
</reference>
<dbReference type="OrthoDB" id="9766019at2"/>
<evidence type="ECO:0000313" key="6">
    <source>
        <dbReference type="EMBL" id="PXA03502.1"/>
    </source>
</evidence>
<dbReference type="Pfam" id="PF00012">
    <property type="entry name" value="HSP70"/>
    <property type="match status" value="1"/>
</dbReference>
<comment type="similarity">
    <text evidence="1 5">Belongs to the heat shock protein 70 family.</text>
</comment>
<dbReference type="EMBL" id="QHJQ01000008">
    <property type="protein sequence ID" value="PXA03502.1"/>
    <property type="molecule type" value="Genomic_DNA"/>
</dbReference>
<accession>A0A317ZF75</accession>
<keyword evidence="4" id="KW-0143">Chaperone</keyword>
<dbReference type="InterPro" id="IPR018181">
    <property type="entry name" value="Heat_shock_70_CS"/>
</dbReference>